<proteinExistence type="predicted"/>
<keyword evidence="3" id="KW-1185">Reference proteome</keyword>
<reference evidence="2 3" key="1">
    <citation type="submission" date="2023-08" db="EMBL/GenBank/DDBJ databases">
        <title>genomic of DY56.</title>
        <authorList>
            <person name="Wang Y."/>
        </authorList>
    </citation>
    <scope>NUCLEOTIDE SEQUENCE [LARGE SCALE GENOMIC DNA]</scope>
    <source>
        <strain evidence="2 3">DY56-A-20</strain>
    </source>
</reference>
<accession>A0ABT9HA49</accession>
<dbReference type="Proteomes" id="UP001235664">
    <property type="component" value="Unassembled WGS sequence"/>
</dbReference>
<feature type="transmembrane region" description="Helical" evidence="1">
    <location>
        <begin position="290"/>
        <end position="310"/>
    </location>
</feature>
<sequence>MAGLDHPRPGWDRFAHWRRGPAIVLLIVLAVLLALAALTPLTASMDGEVASVPALVAEDAAPKGEGRDSDLALYDRIIARVAKGENYYSVAVEEQRRGDYPVRPGLAVRLPTLAFLHAWLGGDILQGLSILLLGATAYAWWKRLGDEPGGARYRLIGATLMVLGGSSTINRYYFVLHEFWTGMLIALAFALHRPGRWHASLSVAAAALLLREHALPFVLLMAAMALWRRDWREGAAWALLTLIYAALLMVHLSTVAAYVGPQDPLGPTWLTLDGLSGWLSKIVLASNLRFLPHFIAGPLVLLMVFGWAGWKSDAGRTACLLYLGYALAFMIAGRANNFYWGAVVAPAMFVGLAFVPMATRSLARTALGRA</sequence>
<feature type="transmembrane region" description="Helical" evidence="1">
    <location>
        <begin position="203"/>
        <end position="227"/>
    </location>
</feature>
<evidence type="ECO:0000313" key="2">
    <source>
        <dbReference type="EMBL" id="MDP4540187.1"/>
    </source>
</evidence>
<gene>
    <name evidence="2" type="ORF">Q9K01_11165</name>
</gene>
<dbReference type="RefSeq" id="WP_305930324.1">
    <property type="nucleotide sequence ID" value="NZ_JAVAIL010000003.1"/>
</dbReference>
<name>A0ABT9HA49_9SPHN</name>
<feature type="transmembrane region" description="Helical" evidence="1">
    <location>
        <begin position="234"/>
        <end position="259"/>
    </location>
</feature>
<feature type="transmembrane region" description="Helical" evidence="1">
    <location>
        <begin position="21"/>
        <end position="43"/>
    </location>
</feature>
<keyword evidence="1" id="KW-0812">Transmembrane</keyword>
<feature type="transmembrane region" description="Helical" evidence="1">
    <location>
        <begin position="153"/>
        <end position="174"/>
    </location>
</feature>
<feature type="transmembrane region" description="Helical" evidence="1">
    <location>
        <begin position="317"/>
        <end position="333"/>
    </location>
</feature>
<protein>
    <submittedName>
        <fullName evidence="2">Uncharacterized protein</fullName>
    </submittedName>
</protein>
<comment type="caution">
    <text evidence="2">The sequence shown here is derived from an EMBL/GenBank/DDBJ whole genome shotgun (WGS) entry which is preliminary data.</text>
</comment>
<organism evidence="2 3">
    <name type="scientific">Qipengyuania benthica</name>
    <dbReference type="NCBI Taxonomy" id="3067651"/>
    <lineage>
        <taxon>Bacteria</taxon>
        <taxon>Pseudomonadati</taxon>
        <taxon>Pseudomonadota</taxon>
        <taxon>Alphaproteobacteria</taxon>
        <taxon>Sphingomonadales</taxon>
        <taxon>Erythrobacteraceae</taxon>
        <taxon>Qipengyuania</taxon>
    </lineage>
</organism>
<dbReference type="EMBL" id="JAVAIL010000003">
    <property type="protein sequence ID" value="MDP4540187.1"/>
    <property type="molecule type" value="Genomic_DNA"/>
</dbReference>
<feature type="transmembrane region" description="Helical" evidence="1">
    <location>
        <begin position="339"/>
        <end position="359"/>
    </location>
</feature>
<keyword evidence="1" id="KW-1133">Transmembrane helix</keyword>
<keyword evidence="1" id="KW-0472">Membrane</keyword>
<evidence type="ECO:0000313" key="3">
    <source>
        <dbReference type="Proteomes" id="UP001235664"/>
    </source>
</evidence>
<evidence type="ECO:0000256" key="1">
    <source>
        <dbReference type="SAM" id="Phobius"/>
    </source>
</evidence>
<feature type="transmembrane region" description="Helical" evidence="1">
    <location>
        <begin position="124"/>
        <end position="141"/>
    </location>
</feature>